<sequence length="175" mass="20328">MKGRNIKKKKYWIADIYQNRAAHGFYHAILALTLRFLASGHSMTSLSYQYLLGITTVSNIIHETYQVIWNVLCPINIQCSSHLAEECILHGYLEQFSTFEYENGKKDTKKAKGIKSNIVKHYNLPYHRSYIDGPAPFIKNCGECQQQRLRSFKSCDKHTSIRIAYIRISIYLKCI</sequence>
<gene>
    <name evidence="1" type="ORF">ALC60_11721</name>
</gene>
<dbReference type="AlphaFoldDB" id="A0A151WNF4"/>
<keyword evidence="2" id="KW-1185">Reference proteome</keyword>
<evidence type="ECO:0000313" key="2">
    <source>
        <dbReference type="Proteomes" id="UP000075809"/>
    </source>
</evidence>
<dbReference type="EMBL" id="KQ982929">
    <property type="protein sequence ID" value="KYQ49215.1"/>
    <property type="molecule type" value="Genomic_DNA"/>
</dbReference>
<accession>A0A151WNF4</accession>
<dbReference type="Proteomes" id="UP000075809">
    <property type="component" value="Unassembled WGS sequence"/>
</dbReference>
<dbReference type="STRING" id="64791.A0A151WNF4"/>
<organism evidence="1 2">
    <name type="scientific">Mycetomoellerius zeteki</name>
    <dbReference type="NCBI Taxonomy" id="64791"/>
    <lineage>
        <taxon>Eukaryota</taxon>
        <taxon>Metazoa</taxon>
        <taxon>Ecdysozoa</taxon>
        <taxon>Arthropoda</taxon>
        <taxon>Hexapoda</taxon>
        <taxon>Insecta</taxon>
        <taxon>Pterygota</taxon>
        <taxon>Neoptera</taxon>
        <taxon>Endopterygota</taxon>
        <taxon>Hymenoptera</taxon>
        <taxon>Apocrita</taxon>
        <taxon>Aculeata</taxon>
        <taxon>Formicoidea</taxon>
        <taxon>Formicidae</taxon>
        <taxon>Myrmicinae</taxon>
        <taxon>Mycetomoellerius</taxon>
    </lineage>
</organism>
<name>A0A151WNF4_9HYME</name>
<reference evidence="1 2" key="1">
    <citation type="submission" date="2015-09" db="EMBL/GenBank/DDBJ databases">
        <title>Trachymyrmex zeteki WGS genome.</title>
        <authorList>
            <person name="Nygaard S."/>
            <person name="Hu H."/>
            <person name="Boomsma J."/>
            <person name="Zhang G."/>
        </authorList>
    </citation>
    <scope>NUCLEOTIDE SEQUENCE [LARGE SCALE GENOMIC DNA]</scope>
    <source>
        <strain evidence="1">Tzet28-1</strain>
        <tissue evidence="1">Whole body</tissue>
    </source>
</reference>
<evidence type="ECO:0000313" key="1">
    <source>
        <dbReference type="EMBL" id="KYQ49215.1"/>
    </source>
</evidence>
<protein>
    <submittedName>
        <fullName evidence="1">Uncharacterized protein</fullName>
    </submittedName>
</protein>
<proteinExistence type="predicted"/>